<evidence type="ECO:0000256" key="1">
    <source>
        <dbReference type="ARBA" id="ARBA00022598"/>
    </source>
</evidence>
<comment type="caution">
    <text evidence="6">The sequence shown here is derived from an EMBL/GenBank/DDBJ whole genome shotgun (WGS) entry which is preliminary data.</text>
</comment>
<keyword evidence="2" id="KW-0547">Nucleotide-binding</keyword>
<protein>
    <recommendedName>
        <fullName evidence="8">Mur ligase central domain-containing protein</fullName>
    </recommendedName>
</protein>
<organism evidence="6 7">
    <name type="scientific">Candidatus Roizmanbacteria bacterium RIFCSPHIGHO2_02_FULL_43_11</name>
    <dbReference type="NCBI Taxonomy" id="1802043"/>
    <lineage>
        <taxon>Bacteria</taxon>
        <taxon>Candidatus Roizmaniibacteriota</taxon>
    </lineage>
</organism>
<feature type="domain" description="Mur ligase central" evidence="5">
    <location>
        <begin position="31"/>
        <end position="238"/>
    </location>
</feature>
<dbReference type="SUPFAM" id="SSF53244">
    <property type="entry name" value="MurD-like peptide ligases, peptide-binding domain"/>
    <property type="match status" value="1"/>
</dbReference>
<dbReference type="InterPro" id="IPR051046">
    <property type="entry name" value="MurCDEF_CellWall_CoF430Synth"/>
</dbReference>
<reference evidence="6 7" key="1">
    <citation type="journal article" date="2016" name="Nat. Commun.">
        <title>Thousands of microbial genomes shed light on interconnected biogeochemical processes in an aquifer system.</title>
        <authorList>
            <person name="Anantharaman K."/>
            <person name="Brown C.T."/>
            <person name="Hug L.A."/>
            <person name="Sharon I."/>
            <person name="Castelle C.J."/>
            <person name="Probst A.J."/>
            <person name="Thomas B.C."/>
            <person name="Singh A."/>
            <person name="Wilkins M.J."/>
            <person name="Karaoz U."/>
            <person name="Brodie E.L."/>
            <person name="Williams K.H."/>
            <person name="Hubbard S.S."/>
            <person name="Banfield J.F."/>
        </authorList>
    </citation>
    <scope>NUCLEOTIDE SEQUENCE [LARGE SCALE GENOMIC DNA]</scope>
</reference>
<dbReference type="Pfam" id="PF08245">
    <property type="entry name" value="Mur_ligase_M"/>
    <property type="match status" value="1"/>
</dbReference>
<evidence type="ECO:0000313" key="6">
    <source>
        <dbReference type="EMBL" id="OGK31537.1"/>
    </source>
</evidence>
<dbReference type="PANTHER" id="PTHR43024:SF1">
    <property type="entry name" value="UDP-N-ACETYLMURAMOYL-TRIPEPTIDE--D-ALANYL-D-ALANINE LIGASE"/>
    <property type="match status" value="1"/>
</dbReference>
<keyword evidence="3" id="KW-0067">ATP-binding</keyword>
<dbReference type="InterPro" id="IPR004101">
    <property type="entry name" value="Mur_ligase_C"/>
</dbReference>
<evidence type="ECO:0000256" key="2">
    <source>
        <dbReference type="ARBA" id="ARBA00022741"/>
    </source>
</evidence>
<accession>A0A1F7HJW3</accession>
<evidence type="ECO:0008006" key="8">
    <source>
        <dbReference type="Google" id="ProtNLM"/>
    </source>
</evidence>
<keyword evidence="1" id="KW-0436">Ligase</keyword>
<feature type="domain" description="Mur ligase C-terminal" evidence="4">
    <location>
        <begin position="291"/>
        <end position="416"/>
    </location>
</feature>
<dbReference type="InterPro" id="IPR036615">
    <property type="entry name" value="Mur_ligase_C_dom_sf"/>
</dbReference>
<dbReference type="InterPro" id="IPR013221">
    <property type="entry name" value="Mur_ligase_cen"/>
</dbReference>
<dbReference type="EMBL" id="MFZT01000014">
    <property type="protein sequence ID" value="OGK31537.1"/>
    <property type="molecule type" value="Genomic_DNA"/>
</dbReference>
<proteinExistence type="predicted"/>
<dbReference type="PANTHER" id="PTHR43024">
    <property type="entry name" value="UDP-N-ACETYLMURAMOYL-TRIPEPTIDE--D-ALANYL-D-ALANINE LIGASE"/>
    <property type="match status" value="1"/>
</dbReference>
<dbReference type="Gene3D" id="3.40.1190.10">
    <property type="entry name" value="Mur-like, catalytic domain"/>
    <property type="match status" value="1"/>
</dbReference>
<evidence type="ECO:0000259" key="5">
    <source>
        <dbReference type="Pfam" id="PF08245"/>
    </source>
</evidence>
<sequence length="461" mass="51917">MKKLITTLLLLYIHIFAKLALVNNRATFIGITGSAGKTSARDMLFAILKDKYHTYAITKGNSETGVALGILGLKVESIGFSSLHKSIKDWLRILILAPTRLRYLQQYDYVLVEMGIDDPFLPKNMSYLLDIVKPDIAVVLNAYGVHGENFEKVVSPPVTAEKIVTAIAQEKCKIVTENPRCRFAVFNSDNKPVRNILEKVAMEKGTFGKDSINKVSYASYNVSTHATHFSYLVRDGETHQKLAISIKQYVLPEVYQETCAAALVVALYLGIKPADSKAALEKNFSMEPSRSSVLKGIEDSLIIDSSYNASPEAMHTLIRLAFELKKQTHRPLVFVLGDMRELGTAAKQRHEELADTIADMADYLYTVGPLMEKHIYQRLIGNKKYKDLKAFSSPHDAGKYLKKHPVKNAIMLFKGSQNTIFLEEAIKYVLADPHDTTYLTRQEDYWLRRKQFTLTKDLGIV</sequence>
<dbReference type="Gene3D" id="3.90.190.20">
    <property type="entry name" value="Mur ligase, C-terminal domain"/>
    <property type="match status" value="1"/>
</dbReference>
<evidence type="ECO:0000259" key="4">
    <source>
        <dbReference type="Pfam" id="PF02875"/>
    </source>
</evidence>
<dbReference type="GO" id="GO:0005524">
    <property type="term" value="F:ATP binding"/>
    <property type="evidence" value="ECO:0007669"/>
    <property type="project" value="UniProtKB-KW"/>
</dbReference>
<gene>
    <name evidence="6" type="ORF">A3D08_01540</name>
</gene>
<dbReference type="InterPro" id="IPR036565">
    <property type="entry name" value="Mur-like_cat_sf"/>
</dbReference>
<dbReference type="AlphaFoldDB" id="A0A1F7HJW3"/>
<evidence type="ECO:0000256" key="3">
    <source>
        <dbReference type="ARBA" id="ARBA00022840"/>
    </source>
</evidence>
<dbReference type="SUPFAM" id="SSF53623">
    <property type="entry name" value="MurD-like peptide ligases, catalytic domain"/>
    <property type="match status" value="1"/>
</dbReference>
<dbReference type="Proteomes" id="UP000178098">
    <property type="component" value="Unassembled WGS sequence"/>
</dbReference>
<name>A0A1F7HJW3_9BACT</name>
<dbReference type="Pfam" id="PF02875">
    <property type="entry name" value="Mur_ligase_C"/>
    <property type="match status" value="1"/>
</dbReference>
<dbReference type="GO" id="GO:0016881">
    <property type="term" value="F:acid-amino acid ligase activity"/>
    <property type="evidence" value="ECO:0007669"/>
    <property type="project" value="InterPro"/>
</dbReference>
<evidence type="ECO:0000313" key="7">
    <source>
        <dbReference type="Proteomes" id="UP000178098"/>
    </source>
</evidence>